<gene>
    <name evidence="1" type="ORF">POPTR_018G145574v4</name>
</gene>
<comment type="caution">
    <text evidence="1">The sequence shown here is derived from an EMBL/GenBank/DDBJ whole genome shotgun (WGS) entry which is preliminary data.</text>
</comment>
<keyword evidence="2" id="KW-1185">Reference proteome</keyword>
<proteinExistence type="predicted"/>
<sequence length="115" mass="12231">MLVGLGWEHGCFSSWAIFLLLGAAIGSSAHFASAFHSASLRLVSCAAPPSHLKPPRAEQLSRGGSASLCLFNYIVLARLRFQLAVIGGWVLIGWIMSLFHGSSSLDWCAGMAALE</sequence>
<protein>
    <submittedName>
        <fullName evidence="1">Uncharacterized protein</fullName>
    </submittedName>
</protein>
<name>A0ACC0RNY8_POPTR</name>
<organism evidence="1 2">
    <name type="scientific">Populus trichocarpa</name>
    <name type="common">Western balsam poplar</name>
    <name type="synonym">Populus balsamifera subsp. trichocarpa</name>
    <dbReference type="NCBI Taxonomy" id="3694"/>
    <lineage>
        <taxon>Eukaryota</taxon>
        <taxon>Viridiplantae</taxon>
        <taxon>Streptophyta</taxon>
        <taxon>Embryophyta</taxon>
        <taxon>Tracheophyta</taxon>
        <taxon>Spermatophyta</taxon>
        <taxon>Magnoliopsida</taxon>
        <taxon>eudicotyledons</taxon>
        <taxon>Gunneridae</taxon>
        <taxon>Pentapetalae</taxon>
        <taxon>rosids</taxon>
        <taxon>fabids</taxon>
        <taxon>Malpighiales</taxon>
        <taxon>Salicaceae</taxon>
        <taxon>Saliceae</taxon>
        <taxon>Populus</taxon>
    </lineage>
</organism>
<evidence type="ECO:0000313" key="1">
    <source>
        <dbReference type="EMBL" id="KAI9378818.1"/>
    </source>
</evidence>
<reference evidence="1 2" key="1">
    <citation type="journal article" date="2006" name="Science">
        <title>The genome of black cottonwood, Populus trichocarpa (Torr. &amp; Gray).</title>
        <authorList>
            <person name="Tuskan G.A."/>
            <person name="Difazio S."/>
            <person name="Jansson S."/>
            <person name="Bohlmann J."/>
            <person name="Grigoriev I."/>
            <person name="Hellsten U."/>
            <person name="Putnam N."/>
            <person name="Ralph S."/>
            <person name="Rombauts S."/>
            <person name="Salamov A."/>
            <person name="Schein J."/>
            <person name="Sterck L."/>
            <person name="Aerts A."/>
            <person name="Bhalerao R.R."/>
            <person name="Bhalerao R.P."/>
            <person name="Blaudez D."/>
            <person name="Boerjan W."/>
            <person name="Brun A."/>
            <person name="Brunner A."/>
            <person name="Busov V."/>
            <person name="Campbell M."/>
            <person name="Carlson J."/>
            <person name="Chalot M."/>
            <person name="Chapman J."/>
            <person name="Chen G.L."/>
            <person name="Cooper D."/>
            <person name="Coutinho P.M."/>
            <person name="Couturier J."/>
            <person name="Covert S."/>
            <person name="Cronk Q."/>
            <person name="Cunningham R."/>
            <person name="Davis J."/>
            <person name="Degroeve S."/>
            <person name="Dejardin A."/>
            <person name="Depamphilis C."/>
            <person name="Detter J."/>
            <person name="Dirks B."/>
            <person name="Dubchak I."/>
            <person name="Duplessis S."/>
            <person name="Ehlting J."/>
            <person name="Ellis B."/>
            <person name="Gendler K."/>
            <person name="Goodstein D."/>
            <person name="Gribskov M."/>
            <person name="Grimwood J."/>
            <person name="Groover A."/>
            <person name="Gunter L."/>
            <person name="Hamberger B."/>
            <person name="Heinze B."/>
            <person name="Helariutta Y."/>
            <person name="Henrissat B."/>
            <person name="Holligan D."/>
            <person name="Holt R."/>
            <person name="Huang W."/>
            <person name="Islam-Faridi N."/>
            <person name="Jones S."/>
            <person name="Jones-Rhoades M."/>
            <person name="Jorgensen R."/>
            <person name="Joshi C."/>
            <person name="Kangasjarvi J."/>
            <person name="Karlsson J."/>
            <person name="Kelleher C."/>
            <person name="Kirkpatrick R."/>
            <person name="Kirst M."/>
            <person name="Kohler A."/>
            <person name="Kalluri U."/>
            <person name="Larimer F."/>
            <person name="Leebens-Mack J."/>
            <person name="Leple J.C."/>
            <person name="Locascio P."/>
            <person name="Lou Y."/>
            <person name="Lucas S."/>
            <person name="Martin F."/>
            <person name="Montanini B."/>
            <person name="Napoli C."/>
            <person name="Nelson D.R."/>
            <person name="Nelson C."/>
            <person name="Nieminen K."/>
            <person name="Nilsson O."/>
            <person name="Pereda V."/>
            <person name="Peter G."/>
            <person name="Philippe R."/>
            <person name="Pilate G."/>
            <person name="Poliakov A."/>
            <person name="Razumovskaya J."/>
            <person name="Richardson P."/>
            <person name="Rinaldi C."/>
            <person name="Ritland K."/>
            <person name="Rouze P."/>
            <person name="Ryaboy D."/>
            <person name="Schmutz J."/>
            <person name="Schrader J."/>
            <person name="Segerman B."/>
            <person name="Shin H."/>
            <person name="Siddiqui A."/>
            <person name="Sterky F."/>
            <person name="Terry A."/>
            <person name="Tsai C.J."/>
            <person name="Uberbacher E."/>
            <person name="Unneberg P."/>
            <person name="Vahala J."/>
            <person name="Wall K."/>
            <person name="Wessler S."/>
            <person name="Yang G."/>
            <person name="Yin T."/>
            <person name="Douglas C."/>
            <person name="Marra M."/>
            <person name="Sandberg G."/>
            <person name="Van de Peer Y."/>
            <person name="Rokhsar D."/>
        </authorList>
    </citation>
    <scope>NUCLEOTIDE SEQUENCE [LARGE SCALE GENOMIC DNA]</scope>
    <source>
        <strain evidence="2">cv. Nisqually</strain>
    </source>
</reference>
<dbReference type="EMBL" id="CM009307">
    <property type="protein sequence ID" value="KAI9378818.1"/>
    <property type="molecule type" value="Genomic_DNA"/>
</dbReference>
<dbReference type="Proteomes" id="UP000006729">
    <property type="component" value="Chromosome 18"/>
</dbReference>
<evidence type="ECO:0000313" key="2">
    <source>
        <dbReference type="Proteomes" id="UP000006729"/>
    </source>
</evidence>
<accession>A0ACC0RNY8</accession>